<gene>
    <name evidence="1" type="ORF">BCF58_2907</name>
</gene>
<organism evidence="1 2">
    <name type="scientific">Chryseobacterium defluvii</name>
    <dbReference type="NCBI Taxonomy" id="160396"/>
    <lineage>
        <taxon>Bacteria</taxon>
        <taxon>Pseudomonadati</taxon>
        <taxon>Bacteroidota</taxon>
        <taxon>Flavobacteriia</taxon>
        <taxon>Flavobacteriales</taxon>
        <taxon>Weeksellaceae</taxon>
        <taxon>Chryseobacterium group</taxon>
        <taxon>Chryseobacterium</taxon>
    </lineage>
</organism>
<comment type="caution">
    <text evidence="1">The sequence shown here is derived from an EMBL/GenBank/DDBJ whole genome shotgun (WGS) entry which is preliminary data.</text>
</comment>
<proteinExistence type="predicted"/>
<dbReference type="AlphaFoldDB" id="A0A495S9C0"/>
<evidence type="ECO:0000313" key="2">
    <source>
        <dbReference type="Proteomes" id="UP000272428"/>
    </source>
</evidence>
<reference evidence="1 2" key="1">
    <citation type="submission" date="2018-10" db="EMBL/GenBank/DDBJ databases">
        <title>Genomic Encyclopedia of Archaeal and Bacterial Type Strains, Phase II (KMG-II): from individual species to whole genera.</title>
        <authorList>
            <person name="Goeker M."/>
        </authorList>
    </citation>
    <scope>NUCLEOTIDE SEQUENCE [LARGE SCALE GENOMIC DNA]</scope>
    <source>
        <strain evidence="1 2">DSM 14219</strain>
    </source>
</reference>
<protein>
    <submittedName>
        <fullName evidence="1">Uncharacterized protein</fullName>
    </submittedName>
</protein>
<accession>A0A495S9C0</accession>
<keyword evidence="2" id="KW-1185">Reference proteome</keyword>
<evidence type="ECO:0000313" key="1">
    <source>
        <dbReference type="EMBL" id="RKS96483.1"/>
    </source>
</evidence>
<dbReference type="RefSeq" id="WP_121462486.1">
    <property type="nucleotide sequence ID" value="NZ_RBXB01000003.1"/>
</dbReference>
<name>A0A495S9C0_9FLAO</name>
<sequence>MNFEQVSLHLNAYKEHDQIIDAAEYLIHSFGLEHDNFAGFGFREELSPNSMLLTAEGELGQPQKVMIPKNIFDFDLSLVLNMVAHEMLHVRQKAPGNVVEDKNEREFQAYYEMLFHKVFPQIPDVSDFHKKFFGNKALEYYRRMGEGSELQHKYAEQKTEVEQLINSLPL</sequence>
<dbReference type="Proteomes" id="UP000272428">
    <property type="component" value="Unassembled WGS sequence"/>
</dbReference>
<dbReference type="OrthoDB" id="1449922at2"/>
<dbReference type="EMBL" id="RBXB01000003">
    <property type="protein sequence ID" value="RKS96483.1"/>
    <property type="molecule type" value="Genomic_DNA"/>
</dbReference>